<evidence type="ECO:0000313" key="2">
    <source>
        <dbReference type="Proteomes" id="UP000321085"/>
    </source>
</evidence>
<dbReference type="AlphaFoldDB" id="A0A512C1H8"/>
<dbReference type="Proteomes" id="UP000321085">
    <property type="component" value="Unassembled WGS sequence"/>
</dbReference>
<reference evidence="1 2" key="1">
    <citation type="submission" date="2019-07" db="EMBL/GenBank/DDBJ databases">
        <title>Whole genome shotgun sequence of Microvirga aerophila NBRC 106136.</title>
        <authorList>
            <person name="Hosoyama A."/>
            <person name="Uohara A."/>
            <person name="Ohji S."/>
            <person name="Ichikawa N."/>
        </authorList>
    </citation>
    <scope>NUCLEOTIDE SEQUENCE [LARGE SCALE GENOMIC DNA]</scope>
    <source>
        <strain evidence="1 2">NBRC 106136</strain>
    </source>
</reference>
<protein>
    <submittedName>
        <fullName evidence="1">Uncharacterized protein</fullName>
    </submittedName>
</protein>
<accession>A0A512C1H8</accession>
<evidence type="ECO:0000313" key="1">
    <source>
        <dbReference type="EMBL" id="GEO18072.1"/>
    </source>
</evidence>
<organism evidence="1 2">
    <name type="scientific">Microvirga aerophila</name>
    <dbReference type="NCBI Taxonomy" id="670291"/>
    <lineage>
        <taxon>Bacteria</taxon>
        <taxon>Pseudomonadati</taxon>
        <taxon>Pseudomonadota</taxon>
        <taxon>Alphaproteobacteria</taxon>
        <taxon>Hyphomicrobiales</taxon>
        <taxon>Methylobacteriaceae</taxon>
        <taxon>Microvirga</taxon>
    </lineage>
</organism>
<keyword evidence="2" id="KW-1185">Reference proteome</keyword>
<sequence length="94" mass="10989">MSEHMERIRAEYEALRQNRTCRGCQKPLPKHQGPGQPRLTCVACEDEKRLQRMLIPARTCERCGASFTPQRNNGRRFCSERCQKLSEPSQQRAR</sequence>
<proteinExistence type="predicted"/>
<comment type="caution">
    <text evidence="1">The sequence shown here is derived from an EMBL/GenBank/DDBJ whole genome shotgun (WGS) entry which is preliminary data.</text>
</comment>
<name>A0A512C1H8_9HYPH</name>
<dbReference type="EMBL" id="BJYU01000150">
    <property type="protein sequence ID" value="GEO18072.1"/>
    <property type="molecule type" value="Genomic_DNA"/>
</dbReference>
<gene>
    <name evidence="1" type="ORF">MAE02_57680</name>
</gene>